<feature type="compositionally biased region" description="Polar residues" evidence="5">
    <location>
        <begin position="145"/>
        <end position="158"/>
    </location>
</feature>
<evidence type="ECO:0000256" key="1">
    <source>
        <dbReference type="ARBA" id="ARBA00022723"/>
    </source>
</evidence>
<feature type="domain" description="C2H2-type" evidence="6">
    <location>
        <begin position="235"/>
        <end position="258"/>
    </location>
</feature>
<dbReference type="SUPFAM" id="SSF57667">
    <property type="entry name" value="beta-beta-alpha zinc fingers"/>
    <property type="match status" value="2"/>
</dbReference>
<evidence type="ECO:0000313" key="8">
    <source>
        <dbReference type="Proteomes" id="UP001626550"/>
    </source>
</evidence>
<dbReference type="PROSITE" id="PS50157">
    <property type="entry name" value="ZINC_FINGER_C2H2_2"/>
    <property type="match status" value="4"/>
</dbReference>
<evidence type="ECO:0000256" key="4">
    <source>
        <dbReference type="PROSITE-ProRule" id="PRU00042"/>
    </source>
</evidence>
<feature type="domain" description="C2H2-type" evidence="6">
    <location>
        <begin position="68"/>
        <end position="95"/>
    </location>
</feature>
<dbReference type="Pfam" id="PF13894">
    <property type="entry name" value="zf-C2H2_4"/>
    <property type="match status" value="1"/>
</dbReference>
<dbReference type="PANTHER" id="PTHR23235:SF60">
    <property type="entry name" value="STRIPE, ISOFORM D"/>
    <property type="match status" value="1"/>
</dbReference>
<reference evidence="7 8" key="1">
    <citation type="submission" date="2024-11" db="EMBL/GenBank/DDBJ databases">
        <title>Adaptive evolution of stress response genes in parasites aligns with host niche diversity.</title>
        <authorList>
            <person name="Hahn C."/>
            <person name="Resl P."/>
        </authorList>
    </citation>
    <scope>NUCLEOTIDE SEQUENCE [LARGE SCALE GENOMIC DNA]</scope>
    <source>
        <strain evidence="7">EGGRZ-B1_66</strain>
        <tissue evidence="7">Body</tissue>
    </source>
</reference>
<feature type="domain" description="C2H2-type" evidence="6">
    <location>
        <begin position="207"/>
        <end position="234"/>
    </location>
</feature>
<dbReference type="EMBL" id="JBJKFK010000403">
    <property type="protein sequence ID" value="KAL3317297.1"/>
    <property type="molecule type" value="Genomic_DNA"/>
</dbReference>
<dbReference type="SMART" id="SM00355">
    <property type="entry name" value="ZnF_C2H2"/>
    <property type="match status" value="4"/>
</dbReference>
<dbReference type="FunFam" id="3.30.160.60:FF:002343">
    <property type="entry name" value="Zinc finger protein 33A"/>
    <property type="match status" value="1"/>
</dbReference>
<dbReference type="GO" id="GO:0008270">
    <property type="term" value="F:zinc ion binding"/>
    <property type="evidence" value="ECO:0007669"/>
    <property type="project" value="UniProtKB-KW"/>
</dbReference>
<dbReference type="Proteomes" id="UP001626550">
    <property type="component" value="Unassembled WGS sequence"/>
</dbReference>
<comment type="caution">
    <text evidence="7">The sequence shown here is derived from an EMBL/GenBank/DDBJ whole genome shotgun (WGS) entry which is preliminary data.</text>
</comment>
<dbReference type="InterPro" id="IPR013087">
    <property type="entry name" value="Znf_C2H2_type"/>
</dbReference>
<sequence>MQQQQQQHPSIPLVIPPPWVMMKLAREMTSNICLMNKIKSENTESVALPLPPPPPTSAHFLSALQSAFRCQKCYKCFSSSSGLKQHMHTHTSIKPFRCQVCSKSYTQFSNLCRHKRLHKSCLATQMGEDDEDGEGEEEDEDVSECFSSNEEAETSSQSAVMNKLMETARKILHSTNLQTPMKLQAASSKKSTYNLSISNSNNNNNNYACPMCGKNFPRAANLNRHLRTHTGEQPYKCPFCSRSFSISSNMQRHVRNIHHQILTRTK</sequence>
<evidence type="ECO:0000313" key="7">
    <source>
        <dbReference type="EMBL" id="KAL3317297.1"/>
    </source>
</evidence>
<dbReference type="InterPro" id="IPR036236">
    <property type="entry name" value="Znf_C2H2_sf"/>
</dbReference>
<dbReference type="FunFam" id="3.30.160.60:FF:000126">
    <property type="entry name" value="Mds1 and evi1 complex locus protein"/>
    <property type="match status" value="1"/>
</dbReference>
<keyword evidence="8" id="KW-1185">Reference proteome</keyword>
<evidence type="ECO:0000256" key="5">
    <source>
        <dbReference type="SAM" id="MobiDB-lite"/>
    </source>
</evidence>
<dbReference type="FunFam" id="3.30.160.60:FF:000112">
    <property type="entry name" value="Mds1 and evi1 complex locus protein"/>
    <property type="match status" value="1"/>
</dbReference>
<dbReference type="PANTHER" id="PTHR23235">
    <property type="entry name" value="KRUEPPEL-LIKE TRANSCRIPTION FACTOR"/>
    <property type="match status" value="1"/>
</dbReference>
<evidence type="ECO:0000256" key="3">
    <source>
        <dbReference type="ARBA" id="ARBA00022833"/>
    </source>
</evidence>
<gene>
    <name evidence="7" type="ORF">Ciccas_004050</name>
</gene>
<dbReference type="PROSITE" id="PS00028">
    <property type="entry name" value="ZINC_FINGER_C2H2_1"/>
    <property type="match status" value="3"/>
</dbReference>
<proteinExistence type="predicted"/>
<keyword evidence="2 4" id="KW-0863">Zinc-finger</keyword>
<evidence type="ECO:0000256" key="2">
    <source>
        <dbReference type="ARBA" id="ARBA00022771"/>
    </source>
</evidence>
<name>A0ABD2QCM2_9PLAT</name>
<dbReference type="Gene3D" id="3.30.160.60">
    <property type="entry name" value="Classic Zinc Finger"/>
    <property type="match status" value="4"/>
</dbReference>
<protein>
    <recommendedName>
        <fullName evidence="6">C2H2-type domain-containing protein</fullName>
    </recommendedName>
</protein>
<evidence type="ECO:0000259" key="6">
    <source>
        <dbReference type="PROSITE" id="PS50157"/>
    </source>
</evidence>
<dbReference type="AlphaFoldDB" id="A0ABD2QCM2"/>
<dbReference type="Pfam" id="PF00096">
    <property type="entry name" value="zf-C2H2"/>
    <property type="match status" value="3"/>
</dbReference>
<accession>A0ABD2QCM2</accession>
<keyword evidence="1" id="KW-0479">Metal-binding</keyword>
<organism evidence="7 8">
    <name type="scientific">Cichlidogyrus casuarinus</name>
    <dbReference type="NCBI Taxonomy" id="1844966"/>
    <lineage>
        <taxon>Eukaryota</taxon>
        <taxon>Metazoa</taxon>
        <taxon>Spiralia</taxon>
        <taxon>Lophotrochozoa</taxon>
        <taxon>Platyhelminthes</taxon>
        <taxon>Monogenea</taxon>
        <taxon>Monopisthocotylea</taxon>
        <taxon>Dactylogyridea</taxon>
        <taxon>Ancyrocephalidae</taxon>
        <taxon>Cichlidogyrus</taxon>
    </lineage>
</organism>
<feature type="region of interest" description="Disordered" evidence="5">
    <location>
        <begin position="126"/>
        <end position="158"/>
    </location>
</feature>
<keyword evidence="3" id="KW-0862">Zinc</keyword>
<feature type="domain" description="C2H2-type" evidence="6">
    <location>
        <begin position="96"/>
        <end position="118"/>
    </location>
</feature>
<feature type="compositionally biased region" description="Acidic residues" evidence="5">
    <location>
        <begin position="127"/>
        <end position="143"/>
    </location>
</feature>